<dbReference type="RefSeq" id="WP_115536372.1">
    <property type="nucleotide sequence ID" value="NZ_QRGA01000016.1"/>
</dbReference>
<feature type="domain" description="Glycosyltransferase subfamily 4-like N-terminal" evidence="1">
    <location>
        <begin position="15"/>
        <end position="202"/>
    </location>
</feature>
<name>A0A3D8JSI1_9BURK</name>
<dbReference type="Pfam" id="PF13579">
    <property type="entry name" value="Glyco_trans_4_4"/>
    <property type="match status" value="1"/>
</dbReference>
<keyword evidence="2" id="KW-0808">Transferase</keyword>
<dbReference type="PANTHER" id="PTHR45947:SF3">
    <property type="entry name" value="SULFOQUINOVOSYL TRANSFERASE SQD2"/>
    <property type="match status" value="1"/>
</dbReference>
<dbReference type="NCBIfam" id="NF007640">
    <property type="entry name" value="PRK10307.1"/>
    <property type="match status" value="1"/>
</dbReference>
<reference evidence="2 3" key="1">
    <citation type="submission" date="2018-08" db="EMBL/GenBank/DDBJ databases">
        <title>Paraburkholderia sp. DHOM06 isolated from forest soil.</title>
        <authorList>
            <person name="Gao Z.-H."/>
            <person name="Qiu L.-H."/>
        </authorList>
    </citation>
    <scope>NUCLEOTIDE SEQUENCE [LARGE SCALE GENOMIC DNA]</scope>
    <source>
        <strain evidence="2 3">DHOM06</strain>
    </source>
</reference>
<proteinExistence type="predicted"/>
<accession>A0A3D8JSI1</accession>
<comment type="caution">
    <text evidence="2">The sequence shown here is derived from an EMBL/GenBank/DDBJ whole genome shotgun (WGS) entry which is preliminary data.</text>
</comment>
<dbReference type="PANTHER" id="PTHR45947">
    <property type="entry name" value="SULFOQUINOVOSYL TRANSFERASE SQD2"/>
    <property type="match status" value="1"/>
</dbReference>
<dbReference type="Pfam" id="PF13692">
    <property type="entry name" value="Glyco_trans_1_4"/>
    <property type="match status" value="1"/>
</dbReference>
<dbReference type="CDD" id="cd03794">
    <property type="entry name" value="GT4_WbuB-like"/>
    <property type="match status" value="1"/>
</dbReference>
<evidence type="ECO:0000259" key="1">
    <source>
        <dbReference type="Pfam" id="PF13579"/>
    </source>
</evidence>
<dbReference type="InterPro" id="IPR028098">
    <property type="entry name" value="Glyco_trans_4-like_N"/>
</dbReference>
<gene>
    <name evidence="2" type="ORF">DWV00_25370</name>
</gene>
<dbReference type="GO" id="GO:0016758">
    <property type="term" value="F:hexosyltransferase activity"/>
    <property type="evidence" value="ECO:0007669"/>
    <property type="project" value="TreeGrafter"/>
</dbReference>
<evidence type="ECO:0000313" key="3">
    <source>
        <dbReference type="Proteomes" id="UP000256838"/>
    </source>
</evidence>
<sequence>MKLLIYGLNYAPELTGAGKYTAEMAEALAARGHDVHVVCAPPYYPAWHVAAGWSAWRYAREERGGVAVRRAPLWVPLHPRGVTRVVHLASFALSSILPMLAQWRWRPDVVLAIAPTLLCAPAALALAHVTHAKAWLHVQDFEVDAAFKLGLLARRNAARAAHAFEHSMLRRFDVVSSISEKMVERLVALGVDASRALCLPNWVDVETIRPLERRSGYRASLAIGEGEKIVLYAGNMGAKQGLEYLIAAAMLLVRRPDIRFVFCGDGLARDEVARQCARLPNCMLIGLQRADLLNELLNAADVHVLPQRADAADLVMPSKLTGMMASGRAIVAMAGEGTELWSVLAGRGMTVEPEDGAALAHAIEVLVDDASMRERLGAAARRYAVLMLSPEAVMERLERRLYACLDEEKEAVEM</sequence>
<dbReference type="Proteomes" id="UP000256838">
    <property type="component" value="Unassembled WGS sequence"/>
</dbReference>
<dbReference type="EMBL" id="QRGA01000016">
    <property type="protein sequence ID" value="RDU95988.1"/>
    <property type="molecule type" value="Genomic_DNA"/>
</dbReference>
<organism evidence="2 3">
    <name type="scientific">Trinickia dinghuensis</name>
    <dbReference type="NCBI Taxonomy" id="2291023"/>
    <lineage>
        <taxon>Bacteria</taxon>
        <taxon>Pseudomonadati</taxon>
        <taxon>Pseudomonadota</taxon>
        <taxon>Betaproteobacteria</taxon>
        <taxon>Burkholderiales</taxon>
        <taxon>Burkholderiaceae</taxon>
        <taxon>Trinickia</taxon>
    </lineage>
</organism>
<dbReference type="OrthoDB" id="9787293at2"/>
<dbReference type="AlphaFoldDB" id="A0A3D8JSI1"/>
<evidence type="ECO:0000313" key="2">
    <source>
        <dbReference type="EMBL" id="RDU95988.1"/>
    </source>
</evidence>
<dbReference type="SUPFAM" id="SSF53756">
    <property type="entry name" value="UDP-Glycosyltransferase/glycogen phosphorylase"/>
    <property type="match status" value="1"/>
</dbReference>
<dbReference type="Gene3D" id="3.40.50.2000">
    <property type="entry name" value="Glycogen Phosphorylase B"/>
    <property type="match status" value="2"/>
</dbReference>
<keyword evidence="3" id="KW-1185">Reference proteome</keyword>
<protein>
    <submittedName>
        <fullName evidence="2">Colanic acid biosynthesis glycosyltransferase WcaI</fullName>
    </submittedName>
</protein>
<dbReference type="InterPro" id="IPR050194">
    <property type="entry name" value="Glycosyltransferase_grp1"/>
</dbReference>